<dbReference type="SUPFAM" id="SSF158791">
    <property type="entry name" value="MgtE N-terminal domain-like"/>
    <property type="match status" value="1"/>
</dbReference>
<dbReference type="OrthoDB" id="9790355at2"/>
<dbReference type="InterPro" id="IPR046342">
    <property type="entry name" value="CBS_dom_sf"/>
</dbReference>
<dbReference type="Pfam" id="PF01769">
    <property type="entry name" value="MgtE"/>
    <property type="match status" value="1"/>
</dbReference>
<evidence type="ECO:0000313" key="10">
    <source>
        <dbReference type="EMBL" id="SEL26997.1"/>
    </source>
</evidence>
<dbReference type="Gene3D" id="1.25.60.10">
    <property type="entry name" value="MgtE N-terminal domain-like"/>
    <property type="match status" value="1"/>
</dbReference>
<keyword evidence="7 8" id="KW-0472">Membrane</keyword>
<feature type="transmembrane region" description="Helical" evidence="8">
    <location>
        <begin position="426"/>
        <end position="449"/>
    </location>
</feature>
<sequence>MLENFTDKLSLVIDDIITAESANEIATIMQSANDTLAPDQFALLIEALPQNKRLDVWTTFPTAMQRAAFVDMGQATRGHLITLLSDDECFDLLSQLDVDEVIEIAEEIPSRLLKYAIKCLDDSQRKLYQQAQQFSTDAVGHWLDYNYVRISEKLKVSSAKLLLEKGLAPYTEDFYVVNKDGVLTGILAINRLLQSDNDTRLSALFCPEAPRLKASGELSAAADAVILSGKMSLPIVDENEHFLGRFTVATAYEVKQELQTEQINNAAGLSTDEELFSSVSSSAKNRGIWLGVNLVTAFLASWFIGLFEATLQQVVALAVLMPVVASMGGVSGSQTLTVIVRGLALGQITEQNRKVLLHKELKVSALNGVIWSLVIGSITFLWFDSLVLSLVIAMAILFNLLIAATSGVMIPALLNKLNIDPALSGAVILTTITDIFGFVVFLGLGSLLLL</sequence>
<keyword evidence="5" id="KW-0460">Magnesium</keyword>
<dbReference type="PANTHER" id="PTHR41394">
    <property type="entry name" value="MAGNESIUM TRANSPORTER MGTE"/>
    <property type="match status" value="1"/>
</dbReference>
<dbReference type="SMART" id="SM00924">
    <property type="entry name" value="MgtE_N"/>
    <property type="match status" value="1"/>
</dbReference>
<dbReference type="InterPro" id="IPR038076">
    <property type="entry name" value="MgtE_N_sf"/>
</dbReference>
<keyword evidence="3" id="KW-0813">Transport</keyword>
<evidence type="ECO:0000313" key="11">
    <source>
        <dbReference type="Proteomes" id="UP000199297"/>
    </source>
</evidence>
<keyword evidence="11" id="KW-1185">Reference proteome</keyword>
<name>A0A1H7NVV2_9GAMM</name>
<dbReference type="PANTHER" id="PTHR41394:SF5">
    <property type="entry name" value="SLC41A_MGTE INTEGRAL MEMBRANE DOMAIN-CONTAINING PROTEIN"/>
    <property type="match status" value="1"/>
</dbReference>
<evidence type="ECO:0000256" key="2">
    <source>
        <dbReference type="ARBA" id="ARBA00009749"/>
    </source>
</evidence>
<evidence type="ECO:0000256" key="8">
    <source>
        <dbReference type="SAM" id="Phobius"/>
    </source>
</evidence>
<dbReference type="InterPro" id="IPR006667">
    <property type="entry name" value="SLC41_membr_dom"/>
</dbReference>
<evidence type="ECO:0000256" key="3">
    <source>
        <dbReference type="ARBA" id="ARBA00022448"/>
    </source>
</evidence>
<dbReference type="EMBL" id="FOBI01000008">
    <property type="protein sequence ID" value="SEL26997.1"/>
    <property type="molecule type" value="Genomic_DNA"/>
</dbReference>
<gene>
    <name evidence="10" type="ORF">SAMN05216262_10889</name>
</gene>
<evidence type="ECO:0000256" key="5">
    <source>
        <dbReference type="ARBA" id="ARBA00022842"/>
    </source>
</evidence>
<dbReference type="GO" id="GO:0008324">
    <property type="term" value="F:monoatomic cation transmembrane transporter activity"/>
    <property type="evidence" value="ECO:0007669"/>
    <property type="project" value="InterPro"/>
</dbReference>
<evidence type="ECO:0000256" key="7">
    <source>
        <dbReference type="ARBA" id="ARBA00023136"/>
    </source>
</evidence>
<dbReference type="InterPro" id="IPR006668">
    <property type="entry name" value="Mg_transptr_MgtE_intracell_dom"/>
</dbReference>
<dbReference type="Proteomes" id="UP000199297">
    <property type="component" value="Unassembled WGS sequence"/>
</dbReference>
<keyword evidence="6 8" id="KW-1133">Transmembrane helix</keyword>
<feature type="transmembrane region" description="Helical" evidence="8">
    <location>
        <begin position="319"/>
        <end position="344"/>
    </location>
</feature>
<dbReference type="Gene3D" id="3.10.580.10">
    <property type="entry name" value="CBS-domain"/>
    <property type="match status" value="1"/>
</dbReference>
<feature type="transmembrane region" description="Helical" evidence="8">
    <location>
        <begin position="287"/>
        <end position="307"/>
    </location>
</feature>
<evidence type="ECO:0000256" key="4">
    <source>
        <dbReference type="ARBA" id="ARBA00022692"/>
    </source>
</evidence>
<dbReference type="SUPFAM" id="SSF54631">
    <property type="entry name" value="CBS-domain pair"/>
    <property type="match status" value="1"/>
</dbReference>
<evidence type="ECO:0000259" key="9">
    <source>
        <dbReference type="SMART" id="SM00924"/>
    </source>
</evidence>
<keyword evidence="4 8" id="KW-0812">Transmembrane</keyword>
<protein>
    <submittedName>
        <fullName evidence="10">Magnesium transporter</fullName>
    </submittedName>
</protein>
<dbReference type="RefSeq" id="WP_085285013.1">
    <property type="nucleotide sequence ID" value="NZ_FOBI01000008.1"/>
</dbReference>
<dbReference type="Gene3D" id="1.10.357.20">
    <property type="entry name" value="SLC41 divalent cation transporters, integral membrane domain"/>
    <property type="match status" value="1"/>
</dbReference>
<dbReference type="Pfam" id="PF03448">
    <property type="entry name" value="MgtE_N"/>
    <property type="match status" value="1"/>
</dbReference>
<feature type="domain" description="Magnesium transporter MgtE intracellular" evidence="9">
    <location>
        <begin position="36"/>
        <end position="139"/>
    </location>
</feature>
<dbReference type="SUPFAM" id="SSF161093">
    <property type="entry name" value="MgtE membrane domain-like"/>
    <property type="match status" value="1"/>
</dbReference>
<dbReference type="AlphaFoldDB" id="A0A1H7NVV2"/>
<evidence type="ECO:0000256" key="6">
    <source>
        <dbReference type="ARBA" id="ARBA00022989"/>
    </source>
</evidence>
<accession>A0A1H7NVV2</accession>
<dbReference type="GO" id="GO:0016020">
    <property type="term" value="C:membrane"/>
    <property type="evidence" value="ECO:0007669"/>
    <property type="project" value="UniProtKB-SubCell"/>
</dbReference>
<feature type="transmembrane region" description="Helical" evidence="8">
    <location>
        <begin position="389"/>
        <end position="414"/>
    </location>
</feature>
<feature type="transmembrane region" description="Helical" evidence="8">
    <location>
        <begin position="365"/>
        <end position="383"/>
    </location>
</feature>
<comment type="similarity">
    <text evidence="2">Belongs to the SLC41A transporter family.</text>
</comment>
<dbReference type="InterPro" id="IPR036739">
    <property type="entry name" value="SLC41_membr_dom_sf"/>
</dbReference>
<proteinExistence type="inferred from homology"/>
<dbReference type="STRING" id="641665.GCA_002104455_03515"/>
<comment type="subcellular location">
    <subcellularLocation>
        <location evidence="1">Membrane</location>
        <topology evidence="1">Multi-pass membrane protein</topology>
    </subcellularLocation>
</comment>
<evidence type="ECO:0000256" key="1">
    <source>
        <dbReference type="ARBA" id="ARBA00004141"/>
    </source>
</evidence>
<organism evidence="10 11">
    <name type="scientific">Colwellia chukchiensis</name>
    <dbReference type="NCBI Taxonomy" id="641665"/>
    <lineage>
        <taxon>Bacteria</taxon>
        <taxon>Pseudomonadati</taxon>
        <taxon>Pseudomonadota</taxon>
        <taxon>Gammaproteobacteria</taxon>
        <taxon>Alteromonadales</taxon>
        <taxon>Colwelliaceae</taxon>
        <taxon>Colwellia</taxon>
    </lineage>
</organism>
<reference evidence="11" key="1">
    <citation type="submission" date="2016-10" db="EMBL/GenBank/DDBJ databases">
        <authorList>
            <person name="Varghese N."/>
            <person name="Submissions S."/>
        </authorList>
    </citation>
    <scope>NUCLEOTIDE SEQUENCE [LARGE SCALE GENOMIC DNA]</scope>
    <source>
        <strain evidence="11">CGMCC 1.9127</strain>
    </source>
</reference>